<dbReference type="OrthoDB" id="2507590at2759"/>
<protein>
    <submittedName>
        <fullName evidence="1">Uncharacterized protein</fullName>
    </submittedName>
</protein>
<organism evidence="1 2">
    <name type="scientific">Austropuccinia psidii MF-1</name>
    <dbReference type="NCBI Taxonomy" id="1389203"/>
    <lineage>
        <taxon>Eukaryota</taxon>
        <taxon>Fungi</taxon>
        <taxon>Dikarya</taxon>
        <taxon>Basidiomycota</taxon>
        <taxon>Pucciniomycotina</taxon>
        <taxon>Pucciniomycetes</taxon>
        <taxon>Pucciniales</taxon>
        <taxon>Sphaerophragmiaceae</taxon>
        <taxon>Austropuccinia</taxon>
    </lineage>
</organism>
<proteinExistence type="predicted"/>
<reference evidence="1" key="1">
    <citation type="submission" date="2021-03" db="EMBL/GenBank/DDBJ databases">
        <title>Draft genome sequence of rust myrtle Austropuccinia psidii MF-1, a brazilian biotype.</title>
        <authorList>
            <person name="Quecine M.C."/>
            <person name="Pachon D.M.R."/>
            <person name="Bonatelli M.L."/>
            <person name="Correr F.H."/>
            <person name="Franceschini L.M."/>
            <person name="Leite T.F."/>
            <person name="Margarido G.R.A."/>
            <person name="Almeida C.A."/>
            <person name="Ferrarezi J.A."/>
            <person name="Labate C.A."/>
        </authorList>
    </citation>
    <scope>NUCLEOTIDE SEQUENCE</scope>
    <source>
        <strain evidence="1">MF-1</strain>
    </source>
</reference>
<evidence type="ECO:0000313" key="1">
    <source>
        <dbReference type="EMBL" id="MBW0474339.1"/>
    </source>
</evidence>
<gene>
    <name evidence="1" type="ORF">O181_014054</name>
</gene>
<dbReference type="Proteomes" id="UP000765509">
    <property type="component" value="Unassembled WGS sequence"/>
</dbReference>
<comment type="caution">
    <text evidence="1">The sequence shown here is derived from an EMBL/GenBank/DDBJ whole genome shotgun (WGS) entry which is preliminary data.</text>
</comment>
<evidence type="ECO:0000313" key="2">
    <source>
        <dbReference type="Proteomes" id="UP000765509"/>
    </source>
</evidence>
<keyword evidence="2" id="KW-1185">Reference proteome</keyword>
<accession>A0A9Q3GPH3</accession>
<name>A0A9Q3GPH3_9BASI</name>
<sequence>MLEKQCVPASPDHTLLKEFFEQFSNHDQVKNAASLIQQNNVQNLHDARAGCRNIGKYIQNLEGFNFHYIRALLSKPGICIWAPDLEDAPGSLYNESCQTVALITFRQVACSGAYQYMCKV</sequence>
<dbReference type="AlphaFoldDB" id="A0A9Q3GPH3"/>
<dbReference type="EMBL" id="AVOT02003705">
    <property type="protein sequence ID" value="MBW0474339.1"/>
    <property type="molecule type" value="Genomic_DNA"/>
</dbReference>